<name>A0A419VWJ3_9BACT</name>
<keyword evidence="9" id="KW-1185">Reference proteome</keyword>
<dbReference type="GO" id="GO:0009279">
    <property type="term" value="C:cell outer membrane"/>
    <property type="evidence" value="ECO:0007669"/>
    <property type="project" value="UniProtKB-SubCell"/>
</dbReference>
<dbReference type="InterPro" id="IPR011990">
    <property type="entry name" value="TPR-like_helical_dom_sf"/>
</dbReference>
<dbReference type="OrthoDB" id="617686at2"/>
<dbReference type="RefSeq" id="WP_120275071.1">
    <property type="nucleotide sequence ID" value="NZ_RAPN01000004.1"/>
</dbReference>
<evidence type="ECO:0000259" key="6">
    <source>
        <dbReference type="Pfam" id="PF07980"/>
    </source>
</evidence>
<comment type="caution">
    <text evidence="8">The sequence shown here is derived from an EMBL/GenBank/DDBJ whole genome shotgun (WGS) entry which is preliminary data.</text>
</comment>
<dbReference type="Gene3D" id="1.25.40.390">
    <property type="match status" value="1"/>
</dbReference>
<keyword evidence="3" id="KW-0732">Signal</keyword>
<evidence type="ECO:0000259" key="7">
    <source>
        <dbReference type="Pfam" id="PF14322"/>
    </source>
</evidence>
<evidence type="ECO:0000256" key="4">
    <source>
        <dbReference type="ARBA" id="ARBA00023136"/>
    </source>
</evidence>
<accession>A0A419VWJ3</accession>
<dbReference type="Pfam" id="PF07980">
    <property type="entry name" value="SusD_RagB"/>
    <property type="match status" value="1"/>
</dbReference>
<protein>
    <submittedName>
        <fullName evidence="8">SusD-like starch-binding protein associating with outer membrane</fullName>
    </submittedName>
</protein>
<gene>
    <name evidence="8" type="ORF">BC643_4063</name>
</gene>
<proteinExistence type="inferred from homology"/>
<dbReference type="SUPFAM" id="SSF48452">
    <property type="entry name" value="TPR-like"/>
    <property type="match status" value="1"/>
</dbReference>
<feature type="domain" description="SusD-like N-terminal" evidence="7">
    <location>
        <begin position="67"/>
        <end position="227"/>
    </location>
</feature>
<dbReference type="AlphaFoldDB" id="A0A419VWJ3"/>
<dbReference type="Pfam" id="PF14322">
    <property type="entry name" value="SusD-like_3"/>
    <property type="match status" value="1"/>
</dbReference>
<feature type="domain" description="RagB/SusD" evidence="6">
    <location>
        <begin position="349"/>
        <end position="519"/>
    </location>
</feature>
<evidence type="ECO:0000256" key="3">
    <source>
        <dbReference type="ARBA" id="ARBA00022729"/>
    </source>
</evidence>
<dbReference type="Proteomes" id="UP000283387">
    <property type="component" value="Unassembled WGS sequence"/>
</dbReference>
<evidence type="ECO:0000256" key="2">
    <source>
        <dbReference type="ARBA" id="ARBA00006275"/>
    </source>
</evidence>
<evidence type="ECO:0000256" key="5">
    <source>
        <dbReference type="ARBA" id="ARBA00023237"/>
    </source>
</evidence>
<organism evidence="8 9">
    <name type="scientific">Mangrovibacterium diazotrophicum</name>
    <dbReference type="NCBI Taxonomy" id="1261403"/>
    <lineage>
        <taxon>Bacteria</taxon>
        <taxon>Pseudomonadati</taxon>
        <taxon>Bacteroidota</taxon>
        <taxon>Bacteroidia</taxon>
        <taxon>Marinilabiliales</taxon>
        <taxon>Prolixibacteraceae</taxon>
        <taxon>Mangrovibacterium</taxon>
    </lineage>
</organism>
<evidence type="ECO:0000313" key="8">
    <source>
        <dbReference type="EMBL" id="RKD86372.1"/>
    </source>
</evidence>
<comment type="subcellular location">
    <subcellularLocation>
        <location evidence="1">Cell outer membrane</location>
    </subcellularLocation>
</comment>
<dbReference type="InterPro" id="IPR033985">
    <property type="entry name" value="SusD-like_N"/>
</dbReference>
<dbReference type="InterPro" id="IPR012944">
    <property type="entry name" value="SusD_RagB_dom"/>
</dbReference>
<keyword evidence="5" id="KW-0998">Cell outer membrane</keyword>
<comment type="similarity">
    <text evidence="2">Belongs to the SusD family.</text>
</comment>
<keyword evidence="4" id="KW-0472">Membrane</keyword>
<dbReference type="PROSITE" id="PS51257">
    <property type="entry name" value="PROKAR_LIPOPROTEIN"/>
    <property type="match status" value="1"/>
</dbReference>
<dbReference type="EMBL" id="RAPN01000004">
    <property type="protein sequence ID" value="RKD86372.1"/>
    <property type="molecule type" value="Genomic_DNA"/>
</dbReference>
<evidence type="ECO:0000256" key="1">
    <source>
        <dbReference type="ARBA" id="ARBA00004442"/>
    </source>
</evidence>
<evidence type="ECO:0000313" key="9">
    <source>
        <dbReference type="Proteomes" id="UP000283387"/>
    </source>
</evidence>
<reference evidence="8 9" key="1">
    <citation type="submission" date="2018-09" db="EMBL/GenBank/DDBJ databases">
        <title>Genomic Encyclopedia of Archaeal and Bacterial Type Strains, Phase II (KMG-II): from individual species to whole genera.</title>
        <authorList>
            <person name="Goeker M."/>
        </authorList>
    </citation>
    <scope>NUCLEOTIDE SEQUENCE [LARGE SCALE GENOMIC DNA]</scope>
    <source>
        <strain evidence="8 9">DSM 27148</strain>
    </source>
</reference>
<sequence length="519" mass="58422">MKKIIIFFIGIMTFYGCNKSFLEEIPADFISTENYFRNQDDAVAAVDAVYSSFINGEEHRYYVIADLMGEAMTTRSQTTGSGNGLGDYDNSLLLYNSGNPGVQWKLYYAVINRANWVLKYVGEMDESKFDDSTLQDRVLGEAYFLRGLSYFTLVRFFGGVPLRVKAIETISDAESMARNTDAEVYDQVIADLTEAINLLPQGSSYSGDDIGRASKGAAKALLAKVYLQRGSLSGNNGITGERLIAQSTDFQQAADYCQAVIDDNEYELVACKDLWSFDKVENNSEIIYTIQHSAGVTYMDYLSYYLNLPNSDLVGGSYGSMQSSLDFYKSFSDNDIRKSVIFYTQYVLNGDTITYDMDDPANDGYYYDTPAIAKYYVNTVNNASDEIILRYADVLLMKAEALNEVNTGPTSEAYNAINQVRNRAGLANLQAGLTYTQFKDSVYIERQKEFVMEGQAWFDGQRYFSYFQEIQAKWSGYGDTGFHFGPYETVSLEDPRDRLLPITQSILDADELLIQNEGY</sequence>
<dbReference type="CDD" id="cd08977">
    <property type="entry name" value="SusD"/>
    <property type="match status" value="1"/>
</dbReference>